<dbReference type="STRING" id="47427.A0A2H3E1X4"/>
<feature type="region of interest" description="Disordered" evidence="1">
    <location>
        <begin position="157"/>
        <end position="231"/>
    </location>
</feature>
<feature type="compositionally biased region" description="Basic and acidic residues" evidence="1">
    <location>
        <begin position="188"/>
        <end position="206"/>
    </location>
</feature>
<dbReference type="AlphaFoldDB" id="A0A2H3E1X4"/>
<dbReference type="OrthoDB" id="10442238at2759"/>
<name>A0A2H3E1X4_ARMGA</name>
<organism evidence="2 3">
    <name type="scientific">Armillaria gallica</name>
    <name type="common">Bulbous honey fungus</name>
    <name type="synonym">Armillaria bulbosa</name>
    <dbReference type="NCBI Taxonomy" id="47427"/>
    <lineage>
        <taxon>Eukaryota</taxon>
        <taxon>Fungi</taxon>
        <taxon>Dikarya</taxon>
        <taxon>Basidiomycota</taxon>
        <taxon>Agaricomycotina</taxon>
        <taxon>Agaricomycetes</taxon>
        <taxon>Agaricomycetidae</taxon>
        <taxon>Agaricales</taxon>
        <taxon>Marasmiineae</taxon>
        <taxon>Physalacriaceae</taxon>
        <taxon>Armillaria</taxon>
    </lineage>
</organism>
<reference evidence="3" key="1">
    <citation type="journal article" date="2017" name="Nat. Ecol. Evol.">
        <title>Genome expansion and lineage-specific genetic innovations in the forest pathogenic fungi Armillaria.</title>
        <authorList>
            <person name="Sipos G."/>
            <person name="Prasanna A.N."/>
            <person name="Walter M.C."/>
            <person name="O'Connor E."/>
            <person name="Balint B."/>
            <person name="Krizsan K."/>
            <person name="Kiss B."/>
            <person name="Hess J."/>
            <person name="Varga T."/>
            <person name="Slot J."/>
            <person name="Riley R."/>
            <person name="Boka B."/>
            <person name="Rigling D."/>
            <person name="Barry K."/>
            <person name="Lee J."/>
            <person name="Mihaltcheva S."/>
            <person name="LaButti K."/>
            <person name="Lipzen A."/>
            <person name="Waldron R."/>
            <person name="Moloney N.M."/>
            <person name="Sperisen C."/>
            <person name="Kredics L."/>
            <person name="Vagvoelgyi C."/>
            <person name="Patrignani A."/>
            <person name="Fitzpatrick D."/>
            <person name="Nagy I."/>
            <person name="Doyle S."/>
            <person name="Anderson J.B."/>
            <person name="Grigoriev I.V."/>
            <person name="Gueldener U."/>
            <person name="Muensterkoetter M."/>
            <person name="Nagy L.G."/>
        </authorList>
    </citation>
    <scope>NUCLEOTIDE SEQUENCE [LARGE SCALE GENOMIC DNA]</scope>
    <source>
        <strain evidence="3">Ar21-2</strain>
    </source>
</reference>
<feature type="compositionally biased region" description="Basic and acidic residues" evidence="1">
    <location>
        <begin position="21"/>
        <end position="38"/>
    </location>
</feature>
<sequence>MSYGGPFRAQGDTGQFIPDSSELKKHIIKSDAESGDKKNKGKKRAKRAKESTGSLHPAKKSKTRVLQDVMNTSGTSTTGDKTNEVEGRKSAPKKASVVMPAKDDNAMDSEVMGGEWPENLNLALRQEMMHFALPPSNANVVPRHLYDILAMGGPNDALQDGHSRMDREDVEMPDGSGDIIILSSRNDPPQDEHIRTDGEDVERPDGSDEDVDPSSSSALNNGVPSDNGSNPPFPLTIADVVLLERKRWPEWFGDLVVYSEGYNHGTRWKDVLGCLMVWKGRGGFKDLKGVKHRLLPTGCPAEVGPWIKNYRWTKPEITAGTLHCFADDWWRWWKQIQPTWQNIGDVEGPLTNEH</sequence>
<accession>A0A2H3E1X4</accession>
<feature type="compositionally biased region" description="Polar residues" evidence="1">
    <location>
        <begin position="213"/>
        <end position="230"/>
    </location>
</feature>
<evidence type="ECO:0000313" key="2">
    <source>
        <dbReference type="EMBL" id="PBK94553.1"/>
    </source>
</evidence>
<dbReference type="InParanoid" id="A0A2H3E1X4"/>
<dbReference type="Proteomes" id="UP000217790">
    <property type="component" value="Unassembled WGS sequence"/>
</dbReference>
<keyword evidence="3" id="KW-1185">Reference proteome</keyword>
<dbReference type="EMBL" id="KZ293654">
    <property type="protein sequence ID" value="PBK94553.1"/>
    <property type="molecule type" value="Genomic_DNA"/>
</dbReference>
<evidence type="ECO:0000313" key="3">
    <source>
        <dbReference type="Proteomes" id="UP000217790"/>
    </source>
</evidence>
<feature type="region of interest" description="Disordered" evidence="1">
    <location>
        <begin position="1"/>
        <end position="96"/>
    </location>
</feature>
<evidence type="ECO:0000256" key="1">
    <source>
        <dbReference type="SAM" id="MobiDB-lite"/>
    </source>
</evidence>
<protein>
    <submittedName>
        <fullName evidence="2">Uncharacterized protein</fullName>
    </submittedName>
</protein>
<gene>
    <name evidence="2" type="ORF">ARMGADRAFT_1079237</name>
</gene>
<feature type="compositionally biased region" description="Polar residues" evidence="1">
    <location>
        <begin position="69"/>
        <end position="80"/>
    </location>
</feature>
<proteinExistence type="predicted"/>